<feature type="transmembrane region" description="Helical" evidence="1">
    <location>
        <begin position="32"/>
        <end position="49"/>
    </location>
</feature>
<gene>
    <name evidence="2" type="ORF">ATO3_07820</name>
</gene>
<keyword evidence="1" id="KW-0472">Membrane</keyword>
<keyword evidence="1" id="KW-1133">Transmembrane helix</keyword>
<dbReference type="Proteomes" id="UP000215377">
    <property type="component" value="Unassembled WGS sequence"/>
</dbReference>
<proteinExistence type="predicted"/>
<sequence length="167" mass="18331">MVLELMATFCAGLGAAGLMMVLGLIWKPMPRWLIPAMGGLAMIGFTIWSEYSWGDRTAEGLPEGVEVVETRADTYPWKPWTYAFPQVTRVLAVDTTNVQSKPESPDVLLVDLYLFARWRATATIPQLIDCDTAARADVTDVALEDPSGATWHELGQADPLIDVLCTS</sequence>
<comment type="caution">
    <text evidence="2">The sequence shown here is derived from an EMBL/GenBank/DDBJ whole genome shotgun (WGS) entry which is preliminary data.</text>
</comment>
<feature type="transmembrane region" description="Helical" evidence="1">
    <location>
        <begin position="6"/>
        <end position="25"/>
    </location>
</feature>
<dbReference type="OrthoDB" id="8601734at2"/>
<protein>
    <submittedName>
        <fullName evidence="2">Uncharacterized protein</fullName>
    </submittedName>
</protein>
<name>A0A225NNH6_9RHOB</name>
<dbReference type="EMBL" id="AQQR01000002">
    <property type="protein sequence ID" value="OWU76064.1"/>
    <property type="molecule type" value="Genomic_DNA"/>
</dbReference>
<dbReference type="RefSeq" id="WP_088649265.1">
    <property type="nucleotide sequence ID" value="NZ_AQQR01000002.1"/>
</dbReference>
<dbReference type="AlphaFoldDB" id="A0A225NNH6"/>
<reference evidence="2 3" key="1">
    <citation type="submission" date="2013-04" db="EMBL/GenBank/DDBJ databases">
        <title>Oceanicola sp. 22II1-22F33 Genome Sequencing.</title>
        <authorList>
            <person name="Lai Q."/>
            <person name="Li G."/>
            <person name="Shao Z."/>
        </authorList>
    </citation>
    <scope>NUCLEOTIDE SEQUENCE [LARGE SCALE GENOMIC DNA]</scope>
    <source>
        <strain evidence="2 3">22II1-22F33</strain>
    </source>
</reference>
<accession>A0A225NNH6</accession>
<evidence type="ECO:0000313" key="2">
    <source>
        <dbReference type="EMBL" id="OWU76064.1"/>
    </source>
</evidence>
<keyword evidence="1" id="KW-0812">Transmembrane</keyword>
<evidence type="ECO:0000313" key="3">
    <source>
        <dbReference type="Proteomes" id="UP000215377"/>
    </source>
</evidence>
<organism evidence="2 3">
    <name type="scientific">Marinibacterium profundimaris</name>
    <dbReference type="NCBI Taxonomy" id="1679460"/>
    <lineage>
        <taxon>Bacteria</taxon>
        <taxon>Pseudomonadati</taxon>
        <taxon>Pseudomonadota</taxon>
        <taxon>Alphaproteobacteria</taxon>
        <taxon>Rhodobacterales</taxon>
        <taxon>Paracoccaceae</taxon>
        <taxon>Marinibacterium</taxon>
    </lineage>
</organism>
<keyword evidence="3" id="KW-1185">Reference proteome</keyword>
<evidence type="ECO:0000256" key="1">
    <source>
        <dbReference type="SAM" id="Phobius"/>
    </source>
</evidence>